<dbReference type="AlphaFoldDB" id="A0A1C7LNK9"/>
<gene>
    <name evidence="2" type="ORF">A0H81_13653</name>
</gene>
<proteinExistence type="predicted"/>
<feature type="region of interest" description="Disordered" evidence="1">
    <location>
        <begin position="1"/>
        <end position="25"/>
    </location>
</feature>
<name>A0A1C7LNK9_GRIFR</name>
<organism evidence="2 3">
    <name type="scientific">Grifola frondosa</name>
    <name type="common">Maitake</name>
    <name type="synonym">Polyporus frondosus</name>
    <dbReference type="NCBI Taxonomy" id="5627"/>
    <lineage>
        <taxon>Eukaryota</taxon>
        <taxon>Fungi</taxon>
        <taxon>Dikarya</taxon>
        <taxon>Basidiomycota</taxon>
        <taxon>Agaricomycotina</taxon>
        <taxon>Agaricomycetes</taxon>
        <taxon>Polyporales</taxon>
        <taxon>Grifolaceae</taxon>
        <taxon>Grifola</taxon>
    </lineage>
</organism>
<reference evidence="2 3" key="1">
    <citation type="submission" date="2016-03" db="EMBL/GenBank/DDBJ databases">
        <title>Whole genome sequencing of Grifola frondosa 9006-11.</title>
        <authorList>
            <person name="Min B."/>
            <person name="Park H."/>
            <person name="Kim J.-G."/>
            <person name="Cho H."/>
            <person name="Oh Y.-L."/>
            <person name="Kong W.-S."/>
            <person name="Choi I.-G."/>
        </authorList>
    </citation>
    <scope>NUCLEOTIDE SEQUENCE [LARGE SCALE GENOMIC DNA]</scope>
    <source>
        <strain evidence="2 3">9006-11</strain>
    </source>
</reference>
<protein>
    <submittedName>
        <fullName evidence="2">Uncharacterized protein</fullName>
    </submittedName>
</protein>
<comment type="caution">
    <text evidence="2">The sequence shown here is derived from an EMBL/GenBank/DDBJ whole genome shotgun (WGS) entry which is preliminary data.</text>
</comment>
<accession>A0A1C7LNK9</accession>
<feature type="compositionally biased region" description="Polar residues" evidence="1">
    <location>
        <begin position="1"/>
        <end position="16"/>
    </location>
</feature>
<evidence type="ECO:0000313" key="2">
    <source>
        <dbReference type="EMBL" id="OBZ66345.1"/>
    </source>
</evidence>
<evidence type="ECO:0000256" key="1">
    <source>
        <dbReference type="SAM" id="MobiDB-lite"/>
    </source>
</evidence>
<keyword evidence="3" id="KW-1185">Reference proteome</keyword>
<dbReference type="Proteomes" id="UP000092993">
    <property type="component" value="Unassembled WGS sequence"/>
</dbReference>
<sequence length="105" mass="11479">MPTHLEITTDQRSVGQGQIHRRHSGGAAGGTMAAVWRYFGGSLAVLWRQTGGTLAALWRQSSGSWRHCGGSWRHCGGSWRHSYTAAASKCLICHEQDDHEWSSSG</sequence>
<dbReference type="EMBL" id="LUGG01000031">
    <property type="protein sequence ID" value="OBZ66345.1"/>
    <property type="molecule type" value="Genomic_DNA"/>
</dbReference>
<evidence type="ECO:0000313" key="3">
    <source>
        <dbReference type="Proteomes" id="UP000092993"/>
    </source>
</evidence>